<protein>
    <recommendedName>
        <fullName evidence="4">TrbI/VirB10 family protein</fullName>
    </recommendedName>
</protein>
<keyword evidence="3" id="KW-1185">Reference proteome</keyword>
<evidence type="ECO:0000313" key="3">
    <source>
        <dbReference type="Proteomes" id="UP000590524"/>
    </source>
</evidence>
<organism evidence="2 3">
    <name type="scientific">Sphingobium scionense</name>
    <dbReference type="NCBI Taxonomy" id="1404341"/>
    <lineage>
        <taxon>Bacteria</taxon>
        <taxon>Pseudomonadati</taxon>
        <taxon>Pseudomonadota</taxon>
        <taxon>Alphaproteobacteria</taxon>
        <taxon>Sphingomonadales</taxon>
        <taxon>Sphingomonadaceae</taxon>
        <taxon>Sphingobium</taxon>
    </lineage>
</organism>
<dbReference type="EMBL" id="JACIEU010000015">
    <property type="protein sequence ID" value="MBB4149802.1"/>
    <property type="molecule type" value="Genomic_DNA"/>
</dbReference>
<gene>
    <name evidence="2" type="ORF">GGQ90_003596</name>
</gene>
<name>A0A7W6PY03_9SPHN</name>
<evidence type="ECO:0000313" key="2">
    <source>
        <dbReference type="EMBL" id="MBB4149802.1"/>
    </source>
</evidence>
<evidence type="ECO:0008006" key="4">
    <source>
        <dbReference type="Google" id="ProtNLM"/>
    </source>
</evidence>
<sequence>MAASTGAYAQGDGALPASTLITVTPNEEITSKKVEVGTRVSFSVVNDIVENGAVAIPRGSQVAGTISWKTGKAIGGKSGKFEVKFDSVNVRGRDYALRGVHRQEGKGNTAAALLGSILVSGRSAQMLPGQMANAFTAEPIPIFVARAAPAVPAAVAPVAAAEPVSTPSQPRAAATPAPRPMVDKSLEINPR</sequence>
<proteinExistence type="predicted"/>
<dbReference type="RefSeq" id="WP_380766595.1">
    <property type="nucleotide sequence ID" value="NZ_JBHLYA010000110.1"/>
</dbReference>
<feature type="compositionally biased region" description="Low complexity" evidence="1">
    <location>
        <begin position="160"/>
        <end position="176"/>
    </location>
</feature>
<reference evidence="2 3" key="1">
    <citation type="submission" date="2020-08" db="EMBL/GenBank/DDBJ databases">
        <title>Genomic Encyclopedia of Type Strains, Phase IV (KMG-IV): sequencing the most valuable type-strain genomes for metagenomic binning, comparative biology and taxonomic classification.</title>
        <authorList>
            <person name="Goeker M."/>
        </authorList>
    </citation>
    <scope>NUCLEOTIDE SEQUENCE [LARGE SCALE GENOMIC DNA]</scope>
    <source>
        <strain evidence="2 3">DSM 19371</strain>
    </source>
</reference>
<comment type="caution">
    <text evidence="2">The sequence shown here is derived from an EMBL/GenBank/DDBJ whole genome shotgun (WGS) entry which is preliminary data.</text>
</comment>
<feature type="compositionally biased region" description="Basic and acidic residues" evidence="1">
    <location>
        <begin position="181"/>
        <end position="191"/>
    </location>
</feature>
<feature type="region of interest" description="Disordered" evidence="1">
    <location>
        <begin position="160"/>
        <end position="191"/>
    </location>
</feature>
<evidence type="ECO:0000256" key="1">
    <source>
        <dbReference type="SAM" id="MobiDB-lite"/>
    </source>
</evidence>
<accession>A0A7W6PY03</accession>
<dbReference type="Proteomes" id="UP000590524">
    <property type="component" value="Unassembled WGS sequence"/>
</dbReference>
<dbReference type="AlphaFoldDB" id="A0A7W6PY03"/>